<reference evidence="1" key="1">
    <citation type="submission" date="2020-05" db="EMBL/GenBank/DDBJ databases">
        <title>Large-scale comparative analyses of tick genomes elucidate their genetic diversity and vector capacities.</title>
        <authorList>
            <person name="Jia N."/>
            <person name="Wang J."/>
            <person name="Shi W."/>
            <person name="Du L."/>
            <person name="Sun Y."/>
            <person name="Zhan W."/>
            <person name="Jiang J."/>
            <person name="Wang Q."/>
            <person name="Zhang B."/>
            <person name="Ji P."/>
            <person name="Sakyi L.B."/>
            <person name="Cui X."/>
            <person name="Yuan T."/>
            <person name="Jiang B."/>
            <person name="Yang W."/>
            <person name="Lam T.T.-Y."/>
            <person name="Chang Q."/>
            <person name="Ding S."/>
            <person name="Wang X."/>
            <person name="Zhu J."/>
            <person name="Ruan X."/>
            <person name="Zhao L."/>
            <person name="Wei J."/>
            <person name="Que T."/>
            <person name="Du C."/>
            <person name="Cheng J."/>
            <person name="Dai P."/>
            <person name="Han X."/>
            <person name="Huang E."/>
            <person name="Gao Y."/>
            <person name="Liu J."/>
            <person name="Shao H."/>
            <person name="Ye R."/>
            <person name="Li L."/>
            <person name="Wei W."/>
            <person name="Wang X."/>
            <person name="Wang C."/>
            <person name="Yang T."/>
            <person name="Huo Q."/>
            <person name="Li W."/>
            <person name="Guo W."/>
            <person name="Chen H."/>
            <person name="Zhou L."/>
            <person name="Ni X."/>
            <person name="Tian J."/>
            <person name="Zhou Y."/>
            <person name="Sheng Y."/>
            <person name="Liu T."/>
            <person name="Pan Y."/>
            <person name="Xia L."/>
            <person name="Li J."/>
            <person name="Zhao F."/>
            <person name="Cao W."/>
        </authorList>
    </citation>
    <scope>NUCLEOTIDE SEQUENCE</scope>
    <source>
        <strain evidence="1">Dsil-2018</strain>
    </source>
</reference>
<comment type="caution">
    <text evidence="1">The sequence shown here is derived from an EMBL/GenBank/DDBJ whole genome shotgun (WGS) entry which is preliminary data.</text>
</comment>
<evidence type="ECO:0000313" key="2">
    <source>
        <dbReference type="Proteomes" id="UP000821865"/>
    </source>
</evidence>
<protein>
    <submittedName>
        <fullName evidence="1">Uncharacterized protein</fullName>
    </submittedName>
</protein>
<dbReference type="Proteomes" id="UP000821865">
    <property type="component" value="Chromosome 8"/>
</dbReference>
<dbReference type="EMBL" id="CM023477">
    <property type="protein sequence ID" value="KAH7937223.1"/>
    <property type="molecule type" value="Genomic_DNA"/>
</dbReference>
<sequence length="216" mass="24032">MVLRPTSITAIRVLPSVSASVRTLEELQPYIETCAMAPCLNDDWEDIFFSMSIPGLAPSFQLLRQSLRKCRGTYYSRGDISQCYAKAHAGSHVMLSTCSDQELSAASQRGLAPSNDLFTFPQVFAIYWLNPARYQHRRILFAIAEHGLAVPHQRRVQPQMIDEDLGAEPFQLYFRVYLAGCAVSCASLAAELLCMLKHRPRVGDIPQPRGLAVVSG</sequence>
<evidence type="ECO:0000313" key="1">
    <source>
        <dbReference type="EMBL" id="KAH7937223.1"/>
    </source>
</evidence>
<keyword evidence="2" id="KW-1185">Reference proteome</keyword>
<gene>
    <name evidence="1" type="ORF">HPB49_009019</name>
</gene>
<accession>A0ACB8C8G3</accession>
<name>A0ACB8C8G3_DERSI</name>
<organism evidence="1 2">
    <name type="scientific">Dermacentor silvarum</name>
    <name type="common">Tick</name>
    <dbReference type="NCBI Taxonomy" id="543639"/>
    <lineage>
        <taxon>Eukaryota</taxon>
        <taxon>Metazoa</taxon>
        <taxon>Ecdysozoa</taxon>
        <taxon>Arthropoda</taxon>
        <taxon>Chelicerata</taxon>
        <taxon>Arachnida</taxon>
        <taxon>Acari</taxon>
        <taxon>Parasitiformes</taxon>
        <taxon>Ixodida</taxon>
        <taxon>Ixodoidea</taxon>
        <taxon>Ixodidae</taxon>
        <taxon>Rhipicephalinae</taxon>
        <taxon>Dermacentor</taxon>
    </lineage>
</organism>
<proteinExistence type="predicted"/>